<dbReference type="SUPFAM" id="SSF51445">
    <property type="entry name" value="(Trans)glycosidases"/>
    <property type="match status" value="1"/>
</dbReference>
<dbReference type="RefSeq" id="WP_304122191.1">
    <property type="nucleotide sequence ID" value="NZ_DYZA01000124.1"/>
</dbReference>
<name>A0A921AWN6_9BACT</name>
<dbReference type="InterPro" id="IPR017853">
    <property type="entry name" value="GH"/>
</dbReference>
<dbReference type="Pfam" id="PF01055">
    <property type="entry name" value="Glyco_hydro_31_2nd"/>
    <property type="match status" value="1"/>
</dbReference>
<evidence type="ECO:0000313" key="6">
    <source>
        <dbReference type="EMBL" id="HJD97244.1"/>
    </source>
</evidence>
<feature type="domain" description="Glycoside hydrolase family 31 TIM barrel" evidence="3">
    <location>
        <begin position="244"/>
        <end position="561"/>
    </location>
</feature>
<accession>A0A921AWN6</accession>
<evidence type="ECO:0008006" key="8">
    <source>
        <dbReference type="Google" id="ProtNLM"/>
    </source>
</evidence>
<feature type="domain" description="Glycoside hydrolase family 31 N-terminal" evidence="4">
    <location>
        <begin position="32"/>
        <end position="195"/>
    </location>
</feature>
<feature type="domain" description="Glycosyl hydrolase family 31 C-terminal" evidence="5">
    <location>
        <begin position="572"/>
        <end position="657"/>
    </location>
</feature>
<sequence>MQNFENLSPCKGLALASLADNKAVFSTDAGKLEVSVYAEGCFRVRLGDAEVNDYGIVCAKDERLAMEVVENQDDVLCSSGEYALRLTRSPLTFSLEKGGKVVLPVTEDSHFVRKFRLPPVAATEEGWFAALGLPFGVAVYGGGENYAGLNRRGMLLDMWNEDALGVNSSVCYKNCPFVWSPEGYGVFVNTPSYVRIGVGYQQWANQSLCLDVKDAVLDLFFLFGDTPAEILGRYTKLTGRSAKAPVWSLGLWLSKAYYRVPAETLEAAAKMREMDVPCDVITIDGRAWQDTDTRFAFEWDPSRYDDPKAFCDSLKAMNYKICVWEYPLVSIKNKLFGEMAEKGWLLRDKDGKAYEYAFDPGPFGQVLTQLPNSGLVDFTNPEAWEYWCGRHKELFEAGVDCIKADFGEQVLPDMYACNGDNGVRIHNVYSLLYNLCVYEAGRRYHGENALCWSRSGWAGSQRAPIQWAGDSQSSWGGLAGSILGGLSWGMSGVPYYSSDIGGFYGDQPTPELFVRWTEAGALGSHMRFHGIGPREPWAYGPEAEDICRRWVRLRYRLIPYLSDASAQAADTGMPLMRSMVLSFPDQPDVWPFELQYMLGDNLLIVPVVREGGKVRYRLPKGAWYDLWTGKAVAGDRTVEEIVPLDRIPVFVREGAVLKLGPAVRHTGEIESGRRIAAVAAFGKVTEHSCTYDDEVVFENGKLVPASHVSVVEPEQLHEFLFAGGKIC</sequence>
<dbReference type="InterPro" id="IPR000322">
    <property type="entry name" value="Glyco_hydro_31_TIM"/>
</dbReference>
<dbReference type="InterPro" id="IPR048395">
    <property type="entry name" value="Glyco_hydro_31_C"/>
</dbReference>
<dbReference type="CDD" id="cd06593">
    <property type="entry name" value="GH31_xylosidase_YicI"/>
    <property type="match status" value="1"/>
</dbReference>
<dbReference type="InterPro" id="IPR051816">
    <property type="entry name" value="Glycosyl_Hydrolase_31"/>
</dbReference>
<protein>
    <recommendedName>
        <fullName evidence="8">Alpha-xylosidase</fullName>
    </recommendedName>
</protein>
<comment type="similarity">
    <text evidence="1 2">Belongs to the glycosyl hydrolase 31 family.</text>
</comment>
<reference evidence="6" key="2">
    <citation type="submission" date="2021-09" db="EMBL/GenBank/DDBJ databases">
        <authorList>
            <person name="Gilroy R."/>
        </authorList>
    </citation>
    <scope>NUCLEOTIDE SEQUENCE</scope>
    <source>
        <strain evidence="6">ChiGjej2B2-19336</strain>
    </source>
</reference>
<dbReference type="AlphaFoldDB" id="A0A921AWN6"/>
<dbReference type="Pfam" id="PF13802">
    <property type="entry name" value="Gal_mutarotas_2"/>
    <property type="match status" value="1"/>
</dbReference>
<proteinExistence type="inferred from homology"/>
<evidence type="ECO:0000313" key="7">
    <source>
        <dbReference type="Proteomes" id="UP000698963"/>
    </source>
</evidence>
<dbReference type="SUPFAM" id="SSF51011">
    <property type="entry name" value="Glycosyl hydrolase domain"/>
    <property type="match status" value="1"/>
</dbReference>
<dbReference type="Gene3D" id="3.20.20.80">
    <property type="entry name" value="Glycosidases"/>
    <property type="match status" value="1"/>
</dbReference>
<dbReference type="GO" id="GO:0030246">
    <property type="term" value="F:carbohydrate binding"/>
    <property type="evidence" value="ECO:0007669"/>
    <property type="project" value="InterPro"/>
</dbReference>
<dbReference type="InterPro" id="IPR013780">
    <property type="entry name" value="Glyco_hydro_b"/>
</dbReference>
<keyword evidence="2" id="KW-0378">Hydrolase</keyword>
<evidence type="ECO:0000259" key="3">
    <source>
        <dbReference type="Pfam" id="PF01055"/>
    </source>
</evidence>
<dbReference type="CDD" id="cd14752">
    <property type="entry name" value="GH31_N"/>
    <property type="match status" value="1"/>
</dbReference>
<organism evidence="6 7">
    <name type="scientific">Mailhella massiliensis</name>
    <dbReference type="NCBI Taxonomy" id="1903261"/>
    <lineage>
        <taxon>Bacteria</taxon>
        <taxon>Pseudomonadati</taxon>
        <taxon>Thermodesulfobacteriota</taxon>
        <taxon>Desulfovibrionia</taxon>
        <taxon>Desulfovibrionales</taxon>
        <taxon>Desulfovibrionaceae</taxon>
        <taxon>Mailhella</taxon>
    </lineage>
</organism>
<keyword evidence="2" id="KW-0326">Glycosidase</keyword>
<dbReference type="SUPFAM" id="SSF74650">
    <property type="entry name" value="Galactose mutarotase-like"/>
    <property type="match status" value="1"/>
</dbReference>
<dbReference type="GO" id="GO:0005975">
    <property type="term" value="P:carbohydrate metabolic process"/>
    <property type="evidence" value="ECO:0007669"/>
    <property type="project" value="InterPro"/>
</dbReference>
<dbReference type="InterPro" id="IPR025887">
    <property type="entry name" value="Glyco_hydro_31_N_dom"/>
</dbReference>
<dbReference type="PANTHER" id="PTHR43863">
    <property type="entry name" value="HYDROLASE, PUTATIVE (AFU_ORTHOLOGUE AFUA_1G03140)-RELATED"/>
    <property type="match status" value="1"/>
</dbReference>
<comment type="caution">
    <text evidence="6">The sequence shown here is derived from an EMBL/GenBank/DDBJ whole genome shotgun (WGS) entry which is preliminary data.</text>
</comment>
<gene>
    <name evidence="6" type="ORF">K8W16_06330</name>
</gene>
<dbReference type="PANTHER" id="PTHR43863:SF2">
    <property type="entry name" value="MALTASE-GLUCOAMYLASE"/>
    <property type="match status" value="1"/>
</dbReference>
<dbReference type="Gene3D" id="2.60.40.1180">
    <property type="entry name" value="Golgi alpha-mannosidase II"/>
    <property type="match status" value="1"/>
</dbReference>
<dbReference type="Pfam" id="PF21365">
    <property type="entry name" value="Glyco_hydro_31_3rd"/>
    <property type="match status" value="1"/>
</dbReference>
<dbReference type="EMBL" id="DYZA01000124">
    <property type="protein sequence ID" value="HJD97244.1"/>
    <property type="molecule type" value="Genomic_DNA"/>
</dbReference>
<dbReference type="Gene3D" id="2.60.40.1760">
    <property type="entry name" value="glycosyl hydrolase (family 31)"/>
    <property type="match status" value="1"/>
</dbReference>
<dbReference type="GO" id="GO:0004553">
    <property type="term" value="F:hydrolase activity, hydrolyzing O-glycosyl compounds"/>
    <property type="evidence" value="ECO:0007669"/>
    <property type="project" value="InterPro"/>
</dbReference>
<reference evidence="6" key="1">
    <citation type="journal article" date="2021" name="PeerJ">
        <title>Extensive microbial diversity within the chicken gut microbiome revealed by metagenomics and culture.</title>
        <authorList>
            <person name="Gilroy R."/>
            <person name="Ravi A."/>
            <person name="Getino M."/>
            <person name="Pursley I."/>
            <person name="Horton D.L."/>
            <person name="Alikhan N.F."/>
            <person name="Baker D."/>
            <person name="Gharbi K."/>
            <person name="Hall N."/>
            <person name="Watson M."/>
            <person name="Adriaenssens E.M."/>
            <person name="Foster-Nyarko E."/>
            <person name="Jarju S."/>
            <person name="Secka A."/>
            <person name="Antonio M."/>
            <person name="Oren A."/>
            <person name="Chaudhuri R.R."/>
            <person name="La Ragione R."/>
            <person name="Hildebrand F."/>
            <person name="Pallen M.J."/>
        </authorList>
    </citation>
    <scope>NUCLEOTIDE SEQUENCE</scope>
    <source>
        <strain evidence="6">ChiGjej2B2-19336</strain>
    </source>
</reference>
<dbReference type="InterPro" id="IPR011013">
    <property type="entry name" value="Gal_mutarotase_sf_dom"/>
</dbReference>
<evidence type="ECO:0000256" key="2">
    <source>
        <dbReference type="RuleBase" id="RU361185"/>
    </source>
</evidence>
<evidence type="ECO:0000259" key="5">
    <source>
        <dbReference type="Pfam" id="PF21365"/>
    </source>
</evidence>
<evidence type="ECO:0000256" key="1">
    <source>
        <dbReference type="ARBA" id="ARBA00007806"/>
    </source>
</evidence>
<dbReference type="Proteomes" id="UP000698963">
    <property type="component" value="Unassembled WGS sequence"/>
</dbReference>
<evidence type="ECO:0000259" key="4">
    <source>
        <dbReference type="Pfam" id="PF13802"/>
    </source>
</evidence>